<proteinExistence type="predicted"/>
<dbReference type="InterPro" id="IPR013783">
    <property type="entry name" value="Ig-like_fold"/>
</dbReference>
<protein>
    <recommendedName>
        <fullName evidence="5">DUF1573 domain-containing protein</fullName>
    </recommendedName>
</protein>
<feature type="chain" id="PRO_5021923003" description="DUF1573 domain-containing protein" evidence="2">
    <location>
        <begin position="22"/>
        <end position="510"/>
    </location>
</feature>
<organism evidence="3 4">
    <name type="scientific">Engelhardtia mirabilis</name>
    <dbReference type="NCBI Taxonomy" id="2528011"/>
    <lineage>
        <taxon>Bacteria</taxon>
        <taxon>Pseudomonadati</taxon>
        <taxon>Planctomycetota</taxon>
        <taxon>Planctomycetia</taxon>
        <taxon>Planctomycetia incertae sedis</taxon>
        <taxon>Engelhardtia</taxon>
    </lineage>
</organism>
<feature type="region of interest" description="Disordered" evidence="1">
    <location>
        <begin position="476"/>
        <end position="510"/>
    </location>
</feature>
<accession>A0A518BJ77</accession>
<dbReference type="PANTHER" id="PTHR37833">
    <property type="entry name" value="LIPOPROTEIN-RELATED"/>
    <property type="match status" value="1"/>
</dbReference>
<gene>
    <name evidence="3" type="ORF">Pla133_20800</name>
</gene>
<dbReference type="KEGG" id="pbap:Pla133_20800"/>
<dbReference type="Gene3D" id="2.60.40.10">
    <property type="entry name" value="Immunoglobulins"/>
    <property type="match status" value="1"/>
</dbReference>
<dbReference type="AlphaFoldDB" id="A0A518BJ77"/>
<dbReference type="PROSITE" id="PS51257">
    <property type="entry name" value="PROKAR_LIPOPROTEIN"/>
    <property type="match status" value="1"/>
</dbReference>
<feature type="compositionally biased region" description="Low complexity" evidence="1">
    <location>
        <begin position="484"/>
        <end position="510"/>
    </location>
</feature>
<evidence type="ECO:0000256" key="2">
    <source>
        <dbReference type="SAM" id="SignalP"/>
    </source>
</evidence>
<evidence type="ECO:0000313" key="4">
    <source>
        <dbReference type="Proteomes" id="UP000316921"/>
    </source>
</evidence>
<keyword evidence="4" id="KW-1185">Reference proteome</keyword>
<sequence precursor="true">MQRLDRSAALAALLTAGLAGACANPSDASENVLEVNASGSALAAAGSGVFTISPTGERHSPWSPPVLETGVDLSGVRLPVGAAPAPAPVTGPPAVGPQPAPGAAANPGAPASTAVFNGPDGALTIEEGGDSHDFGPLVQGAVVEHTFTLRSTGESPLIVQSTKQSCGCTVATSQRVSASGEKEPYVFGGEIAPGESLEITARVNTEGKKNQLHSTVTVFSNDPARTHQLSLSADVQPFFNFEPNAYIQFGRLFANETRTEQVRVTSGVVDHFGLSLATEGIPEHLSIELRPVDPDADGRAAAWDVLATILPGAPESPSQNFPLRLVSDVPVEGAPAMPDGSARTQSAICYTVAQVVGLVSANPYYVSFGLVRPGQELERSFTIEIADDEFVAGEMPVTLRGRQPQDEELLADRLTWSVVPVDGDPHKYEVRLTLADLPDSYTGPFGGYVDVEIGHPTKPTLSIPFSGVVRTNVVRPQAPPATPIPGTSGPGTSATGTSATGSGSSTTSGN</sequence>
<name>A0A518BJ77_9BACT</name>
<dbReference type="RefSeq" id="WP_145064797.1">
    <property type="nucleotide sequence ID" value="NZ_CP036287.1"/>
</dbReference>
<dbReference type="Proteomes" id="UP000316921">
    <property type="component" value="Chromosome"/>
</dbReference>
<evidence type="ECO:0008006" key="5">
    <source>
        <dbReference type="Google" id="ProtNLM"/>
    </source>
</evidence>
<feature type="compositionally biased region" description="Low complexity" evidence="1">
    <location>
        <begin position="101"/>
        <end position="111"/>
    </location>
</feature>
<keyword evidence="2" id="KW-0732">Signal</keyword>
<evidence type="ECO:0000256" key="1">
    <source>
        <dbReference type="SAM" id="MobiDB-lite"/>
    </source>
</evidence>
<evidence type="ECO:0000313" key="3">
    <source>
        <dbReference type="EMBL" id="QDU67003.1"/>
    </source>
</evidence>
<dbReference type="PANTHER" id="PTHR37833:SF1">
    <property type="entry name" value="SIGNAL PEPTIDE PROTEIN"/>
    <property type="match status" value="1"/>
</dbReference>
<feature type="region of interest" description="Disordered" evidence="1">
    <location>
        <begin position="89"/>
        <end position="130"/>
    </location>
</feature>
<feature type="compositionally biased region" description="Pro residues" evidence="1">
    <location>
        <begin position="89"/>
        <end position="100"/>
    </location>
</feature>
<reference evidence="3 4" key="1">
    <citation type="submission" date="2019-02" db="EMBL/GenBank/DDBJ databases">
        <title>Deep-cultivation of Planctomycetes and their phenomic and genomic characterization uncovers novel biology.</title>
        <authorList>
            <person name="Wiegand S."/>
            <person name="Jogler M."/>
            <person name="Boedeker C."/>
            <person name="Pinto D."/>
            <person name="Vollmers J."/>
            <person name="Rivas-Marin E."/>
            <person name="Kohn T."/>
            <person name="Peeters S.H."/>
            <person name="Heuer A."/>
            <person name="Rast P."/>
            <person name="Oberbeckmann S."/>
            <person name="Bunk B."/>
            <person name="Jeske O."/>
            <person name="Meyerdierks A."/>
            <person name="Storesund J.E."/>
            <person name="Kallscheuer N."/>
            <person name="Luecker S."/>
            <person name="Lage O.M."/>
            <person name="Pohl T."/>
            <person name="Merkel B.J."/>
            <person name="Hornburger P."/>
            <person name="Mueller R.-W."/>
            <person name="Bruemmer F."/>
            <person name="Labrenz M."/>
            <person name="Spormann A.M."/>
            <person name="Op den Camp H."/>
            <person name="Overmann J."/>
            <person name="Amann R."/>
            <person name="Jetten M.S.M."/>
            <person name="Mascher T."/>
            <person name="Medema M.H."/>
            <person name="Devos D.P."/>
            <person name="Kaster A.-K."/>
            <person name="Ovreas L."/>
            <person name="Rohde M."/>
            <person name="Galperin M.Y."/>
            <person name="Jogler C."/>
        </authorList>
    </citation>
    <scope>NUCLEOTIDE SEQUENCE [LARGE SCALE GENOMIC DNA]</scope>
    <source>
        <strain evidence="3 4">Pla133</strain>
    </source>
</reference>
<dbReference type="InterPro" id="IPR011467">
    <property type="entry name" value="DUF1573"/>
</dbReference>
<feature type="signal peptide" evidence="2">
    <location>
        <begin position="1"/>
        <end position="21"/>
    </location>
</feature>
<dbReference type="EMBL" id="CP036287">
    <property type="protein sequence ID" value="QDU67003.1"/>
    <property type="molecule type" value="Genomic_DNA"/>
</dbReference>
<dbReference type="Pfam" id="PF07610">
    <property type="entry name" value="DUF1573"/>
    <property type="match status" value="1"/>
</dbReference>